<dbReference type="Gene3D" id="1.10.468.10">
    <property type="entry name" value="Photosynthetic Reaction Center, subunit C, domain 2"/>
    <property type="match status" value="2"/>
</dbReference>
<feature type="binding site" description="covalent" evidence="10">
    <location>
        <position position="167"/>
    </location>
    <ligand>
        <name>heme</name>
        <dbReference type="ChEBI" id="CHEBI:30413"/>
        <label>2</label>
    </ligand>
</feature>
<keyword evidence="9" id="KW-0674">Reaction center</keyword>
<dbReference type="GO" id="GO:0019684">
    <property type="term" value="P:photosynthesis, light reaction"/>
    <property type="evidence" value="ECO:0007669"/>
    <property type="project" value="InterPro"/>
</dbReference>
<feature type="binding site" description="axial binding residue" evidence="11">
    <location>
        <position position="171"/>
    </location>
    <ligand>
        <name>heme</name>
        <dbReference type="ChEBI" id="CHEBI:30413"/>
        <label>2</label>
    </ligand>
    <ligandPart>
        <name>Fe</name>
        <dbReference type="ChEBI" id="CHEBI:18248"/>
    </ligandPart>
</feature>
<comment type="function">
    <text evidence="1 9">The reaction center of purple bacteria contains a tightly bound cytochrome molecule which re-reduces the photo oxidized primary electron donor.</text>
</comment>
<keyword evidence="6 9" id="KW-0479">Metal-binding</keyword>
<evidence type="ECO:0000256" key="6">
    <source>
        <dbReference type="ARBA" id="ARBA00022723"/>
    </source>
</evidence>
<feature type="binding site" description="covalent" evidence="10">
    <location>
        <position position="337"/>
    </location>
    <ligand>
        <name>heme</name>
        <dbReference type="ChEBI" id="CHEBI:30413"/>
        <label>4</label>
    </ligand>
</feature>
<accession>A0A317FJU1</accession>
<evidence type="ECO:0000256" key="9">
    <source>
        <dbReference type="PIRNR" id="PIRNR000017"/>
    </source>
</evidence>
<dbReference type="Pfam" id="PF02276">
    <property type="entry name" value="CytoC_RC"/>
    <property type="match status" value="1"/>
</dbReference>
<feature type="binding site" description="covalent" evidence="10">
    <location>
        <position position="334"/>
    </location>
    <ligand>
        <name>heme</name>
        <dbReference type="ChEBI" id="CHEBI:30413"/>
        <label>4</label>
    </ligand>
</feature>
<keyword evidence="3 9" id="KW-0813">Transport</keyword>
<evidence type="ECO:0000256" key="2">
    <source>
        <dbReference type="ARBA" id="ARBA00015978"/>
    </source>
</evidence>
<feature type="binding site" description="axial binding residue" evidence="11">
    <location>
        <position position="145"/>
    </location>
    <ligand>
        <name>heme</name>
        <dbReference type="ChEBI" id="CHEBI:30413"/>
        <label>2</label>
    </ligand>
    <ligandPart>
        <name>Fe</name>
        <dbReference type="ChEBI" id="CHEBI:18248"/>
    </ligandPart>
</feature>
<keyword evidence="5 9" id="KW-0349">Heme</keyword>
<protein>
    <recommendedName>
        <fullName evidence="2 9">Photosynthetic reaction center cytochrome c subunit</fullName>
    </recommendedName>
</protein>
<feature type="binding site" description="axial binding residue" evidence="11">
    <location>
        <position position="250"/>
    </location>
    <ligand>
        <name>heme</name>
        <dbReference type="ChEBI" id="CHEBI:30413"/>
        <label>3</label>
    </ligand>
    <ligandPart>
        <name>Fe</name>
        <dbReference type="ChEBI" id="CHEBI:18248"/>
    </ligandPart>
</feature>
<dbReference type="Proteomes" id="UP000245765">
    <property type="component" value="Unassembled WGS sequence"/>
</dbReference>
<feature type="binding site" description="covalent" evidence="10">
    <location>
        <position position="125"/>
    </location>
    <ligand>
        <name>heme</name>
        <dbReference type="ChEBI" id="CHEBI:30413"/>
        <label>1</label>
    </ligand>
</feature>
<dbReference type="InterPro" id="IPR003158">
    <property type="entry name" value="Photosyn_RC_cyt_c-su"/>
</dbReference>
<feature type="binding site" description="axial binding residue" evidence="11">
    <location>
        <position position="103"/>
    </location>
    <ligand>
        <name>heme</name>
        <dbReference type="ChEBI" id="CHEBI:30413"/>
        <label>1</label>
    </ligand>
    <ligandPart>
        <name>Fe</name>
        <dbReference type="ChEBI" id="CHEBI:18248"/>
    </ligandPart>
</feature>
<evidence type="ECO:0000256" key="7">
    <source>
        <dbReference type="ARBA" id="ARBA00022982"/>
    </source>
</evidence>
<dbReference type="NCBIfam" id="NF040706">
    <property type="entry name" value="photo_cyt_PufC"/>
    <property type="match status" value="1"/>
</dbReference>
<proteinExistence type="predicted"/>
<keyword evidence="7 9" id="KW-0249">Electron transport</keyword>
<keyword evidence="4 9" id="KW-0602">Photosynthesis</keyword>
<dbReference type="EMBL" id="QGNA01000001">
    <property type="protein sequence ID" value="PWS39045.1"/>
    <property type="molecule type" value="Genomic_DNA"/>
</dbReference>
<reference evidence="13" key="1">
    <citation type="submission" date="2018-05" db="EMBL/GenBank/DDBJ databases">
        <authorList>
            <person name="Du Z."/>
            <person name="Wang X."/>
        </authorList>
    </citation>
    <scope>NUCLEOTIDE SEQUENCE [LARGE SCALE GENOMIC DNA]</scope>
    <source>
        <strain evidence="13">CQN31</strain>
    </source>
</reference>
<evidence type="ECO:0000256" key="8">
    <source>
        <dbReference type="ARBA" id="ARBA00023004"/>
    </source>
</evidence>
<feature type="binding site" description="axial binding residue" evidence="11">
    <location>
        <position position="126"/>
    </location>
    <ligand>
        <name>heme</name>
        <dbReference type="ChEBI" id="CHEBI:30413"/>
        <label>1</label>
    </ligand>
    <ligandPart>
        <name>Fe</name>
        <dbReference type="ChEBI" id="CHEBI:18248"/>
    </ligandPart>
</feature>
<evidence type="ECO:0000256" key="10">
    <source>
        <dbReference type="PIRSR" id="PIRSR000017-1"/>
    </source>
</evidence>
<keyword evidence="8 9" id="KW-0408">Iron</keyword>
<organism evidence="12 13">
    <name type="scientific">Falsiroseomonas bella</name>
    <dbReference type="NCBI Taxonomy" id="2184016"/>
    <lineage>
        <taxon>Bacteria</taxon>
        <taxon>Pseudomonadati</taxon>
        <taxon>Pseudomonadota</taxon>
        <taxon>Alphaproteobacteria</taxon>
        <taxon>Acetobacterales</taxon>
        <taxon>Roseomonadaceae</taxon>
        <taxon>Falsiroseomonas</taxon>
    </lineage>
</organism>
<dbReference type="GO" id="GO:0020037">
    <property type="term" value="F:heme binding"/>
    <property type="evidence" value="ECO:0007669"/>
    <property type="project" value="InterPro"/>
</dbReference>
<evidence type="ECO:0000313" key="13">
    <source>
        <dbReference type="Proteomes" id="UP000245765"/>
    </source>
</evidence>
<dbReference type="InterPro" id="IPR023119">
    <property type="entry name" value="Multihaem_cyt_PRC_cyt_su-like"/>
</dbReference>
<dbReference type="PIRSF" id="PIRSF000017">
    <property type="entry name" value="RC_cytochrome"/>
    <property type="match status" value="1"/>
</dbReference>
<feature type="binding site" description="axial binding residue" evidence="11">
    <location>
        <position position="159"/>
    </location>
    <ligand>
        <name>heme</name>
        <dbReference type="ChEBI" id="CHEBI:30413"/>
        <label>4</label>
    </ligand>
    <ligandPart>
        <name>Fe</name>
        <dbReference type="ChEBI" id="CHEBI:18248"/>
    </ligandPart>
</feature>
<dbReference type="GO" id="GO:0009055">
    <property type="term" value="F:electron transfer activity"/>
    <property type="evidence" value="ECO:0007669"/>
    <property type="project" value="InterPro"/>
</dbReference>
<keyword evidence="13" id="KW-1185">Reference proteome</keyword>
<sequence length="379" mass="42015">MRPLKLSWTWQALIAIAALLVGYVLVTSFERPPVSTAQIGYRGTAMQQLQNPRTVRQVAARNVLPEAQPPADPPTDDADKASAVYQNVQVLGELSNAQFLRLMQAMTEWVVPAAIREEGNGCNYCHNPENLASDEIYTKVVARRMLQMTRTINEDWTTHVAQTGVTCYTCHRGNAVPANVWTTFTDNRSGLVGPTGQNRVAPAANLSSLPYDPFTPFLLNDQDIRNLSTTWHPGSNPDNIRISEWTYSLMVHMSQGLGVNCTFCHNSRAFGSWEQSPPQRLTAWHGIRMARAVNNTYMQPLSQTFAAHPWGPEQYMNGPRRVGELHADALKVNCATCHQGVNKPLLGQPMLRDYPELGMVNRAPPRTAAAEPAAQASRN</sequence>
<dbReference type="InterPro" id="IPR036280">
    <property type="entry name" value="Multihaem_cyt_sf"/>
</dbReference>
<dbReference type="AlphaFoldDB" id="A0A317FJU1"/>
<evidence type="ECO:0000256" key="4">
    <source>
        <dbReference type="ARBA" id="ARBA00022531"/>
    </source>
</evidence>
<gene>
    <name evidence="12" type="ORF">DFH01_07315</name>
</gene>
<name>A0A317FJU1_9PROT</name>
<comment type="caution">
    <text evidence="12">The sequence shown here is derived from an EMBL/GenBank/DDBJ whole genome shotgun (WGS) entry which is preliminary data.</text>
</comment>
<feature type="binding site" description="axial binding residue" evidence="11">
    <location>
        <position position="338"/>
    </location>
    <ligand>
        <name>heme</name>
        <dbReference type="ChEBI" id="CHEBI:30413"/>
        <label>4</label>
    </ligand>
    <ligandPart>
        <name>Fe</name>
        <dbReference type="ChEBI" id="CHEBI:18248"/>
    </ligandPart>
</feature>
<evidence type="ECO:0000256" key="11">
    <source>
        <dbReference type="PIRSR" id="PIRSR000017-2"/>
    </source>
</evidence>
<feature type="binding site" description="covalent" evidence="10">
    <location>
        <position position="264"/>
    </location>
    <ligand>
        <name>heme</name>
        <dbReference type="ChEBI" id="CHEBI:30413"/>
        <label>3</label>
    </ligand>
</feature>
<dbReference type="GO" id="GO:0030077">
    <property type="term" value="C:plasma membrane light-harvesting complex"/>
    <property type="evidence" value="ECO:0007669"/>
    <property type="project" value="InterPro"/>
</dbReference>
<evidence type="ECO:0000256" key="5">
    <source>
        <dbReference type="ARBA" id="ARBA00022617"/>
    </source>
</evidence>
<feature type="binding site" description="covalent" evidence="10">
    <location>
        <position position="261"/>
    </location>
    <ligand>
        <name>heme</name>
        <dbReference type="ChEBI" id="CHEBI:30413"/>
        <label>3</label>
    </ligand>
</feature>
<comment type="PTM">
    <text evidence="9 10">Binds 4 heme groups per subunit.</text>
</comment>
<evidence type="ECO:0000256" key="3">
    <source>
        <dbReference type="ARBA" id="ARBA00022448"/>
    </source>
</evidence>
<dbReference type="OrthoDB" id="9813732at2"/>
<dbReference type="GO" id="GO:0005506">
    <property type="term" value="F:iron ion binding"/>
    <property type="evidence" value="ECO:0007669"/>
    <property type="project" value="InterPro"/>
</dbReference>
<dbReference type="SUPFAM" id="SSF48695">
    <property type="entry name" value="Multiheme cytochromes"/>
    <property type="match status" value="1"/>
</dbReference>
<feature type="binding site" description="covalent" evidence="10">
    <location>
        <position position="122"/>
    </location>
    <ligand>
        <name>heme</name>
        <dbReference type="ChEBI" id="CHEBI:30413"/>
        <label>1</label>
    </ligand>
</feature>
<dbReference type="RefSeq" id="WP_109869666.1">
    <property type="nucleotide sequence ID" value="NZ_QGNA01000001.1"/>
</dbReference>
<feature type="binding site" description="covalent" evidence="10">
    <location>
        <position position="170"/>
    </location>
    <ligand>
        <name>heme</name>
        <dbReference type="ChEBI" id="CHEBI:30413"/>
        <label>2</label>
    </ligand>
</feature>
<evidence type="ECO:0000313" key="12">
    <source>
        <dbReference type="EMBL" id="PWS39045.1"/>
    </source>
</evidence>
<dbReference type="CDD" id="cd09224">
    <property type="entry name" value="CytoC_RC"/>
    <property type="match status" value="1"/>
</dbReference>
<feature type="binding site" description="axial binding residue" evidence="11">
    <location>
        <position position="265"/>
    </location>
    <ligand>
        <name>heme</name>
        <dbReference type="ChEBI" id="CHEBI:30413"/>
        <label>3</label>
    </ligand>
    <ligandPart>
        <name>Fe</name>
        <dbReference type="ChEBI" id="CHEBI:18248"/>
    </ligandPart>
</feature>
<evidence type="ECO:0000256" key="1">
    <source>
        <dbReference type="ARBA" id="ARBA00003196"/>
    </source>
</evidence>